<dbReference type="EMBL" id="GGEC01029947">
    <property type="protein sequence ID" value="MBX10431.1"/>
    <property type="molecule type" value="Transcribed_RNA"/>
</dbReference>
<accession>A0A2P2KXH2</accession>
<dbReference type="AlphaFoldDB" id="A0A2P2KXH2"/>
<sequence>MTTAFSITSTPSRMMQLMSLAPGPIRALADIETLGPICSQK</sequence>
<evidence type="ECO:0000313" key="1">
    <source>
        <dbReference type="EMBL" id="MBX10431.1"/>
    </source>
</evidence>
<proteinExistence type="predicted"/>
<protein>
    <submittedName>
        <fullName evidence="1">Uncharacterized protein MANES_06G100100</fullName>
    </submittedName>
</protein>
<name>A0A2P2KXH2_RHIMU</name>
<reference evidence="1" key="1">
    <citation type="submission" date="2018-02" db="EMBL/GenBank/DDBJ databases">
        <title>Rhizophora mucronata_Transcriptome.</title>
        <authorList>
            <person name="Meera S.P."/>
            <person name="Sreeshan A."/>
            <person name="Augustine A."/>
        </authorList>
    </citation>
    <scope>NUCLEOTIDE SEQUENCE</scope>
    <source>
        <tissue evidence="1">Leaf</tissue>
    </source>
</reference>
<organism evidence="1">
    <name type="scientific">Rhizophora mucronata</name>
    <name type="common">Asiatic mangrove</name>
    <dbReference type="NCBI Taxonomy" id="61149"/>
    <lineage>
        <taxon>Eukaryota</taxon>
        <taxon>Viridiplantae</taxon>
        <taxon>Streptophyta</taxon>
        <taxon>Embryophyta</taxon>
        <taxon>Tracheophyta</taxon>
        <taxon>Spermatophyta</taxon>
        <taxon>Magnoliopsida</taxon>
        <taxon>eudicotyledons</taxon>
        <taxon>Gunneridae</taxon>
        <taxon>Pentapetalae</taxon>
        <taxon>rosids</taxon>
        <taxon>fabids</taxon>
        <taxon>Malpighiales</taxon>
        <taxon>Rhizophoraceae</taxon>
        <taxon>Rhizophora</taxon>
    </lineage>
</organism>